<dbReference type="EMBL" id="FNGO01000004">
    <property type="protein sequence ID" value="SDL42723.1"/>
    <property type="molecule type" value="Genomic_DNA"/>
</dbReference>
<dbReference type="RefSeq" id="WP_089758628.1">
    <property type="nucleotide sequence ID" value="NZ_FNGO01000004.1"/>
</dbReference>
<name>A0A1G9K0P1_9FIRM</name>
<evidence type="ECO:0000313" key="3">
    <source>
        <dbReference type="Proteomes" id="UP000199476"/>
    </source>
</evidence>
<keyword evidence="1" id="KW-0812">Transmembrane</keyword>
<protein>
    <recommendedName>
        <fullName evidence="4">Fimbrial assembly protein (PilN)</fullName>
    </recommendedName>
</protein>
<accession>A0A1G9K0P1</accession>
<keyword evidence="1" id="KW-0472">Membrane</keyword>
<sequence>MRFSISNENKINFVNPLLALMMSRKREIVIFLLLAVAVSVFLVFRISRDIKEIRGEKILLQVRREELEVKEAEYRRVLKNYNKPDKHFNLIKSSVNALDRLGSMSNLTYSYPRIKIEGRAHSEEDLQRIIGRAEKARLKGIESTVLRKDYRSQPGFELIFKAGDHIG</sequence>
<evidence type="ECO:0000256" key="1">
    <source>
        <dbReference type="SAM" id="Phobius"/>
    </source>
</evidence>
<reference evidence="2 3" key="1">
    <citation type="submission" date="2016-10" db="EMBL/GenBank/DDBJ databases">
        <authorList>
            <person name="de Groot N.N."/>
        </authorList>
    </citation>
    <scope>NUCLEOTIDE SEQUENCE [LARGE SCALE GENOMIC DNA]</scope>
    <source>
        <strain evidence="2 3">SLAS-1</strain>
    </source>
</reference>
<keyword evidence="1" id="KW-1133">Transmembrane helix</keyword>
<evidence type="ECO:0000313" key="2">
    <source>
        <dbReference type="EMBL" id="SDL42723.1"/>
    </source>
</evidence>
<dbReference type="STRING" id="321763.SAMN04488692_104127"/>
<gene>
    <name evidence="2" type="ORF">SAMN04488692_104127</name>
</gene>
<keyword evidence="3" id="KW-1185">Reference proteome</keyword>
<dbReference type="AlphaFoldDB" id="A0A1G9K0P1"/>
<organism evidence="2 3">
    <name type="scientific">Halarsenatibacter silvermanii</name>
    <dbReference type="NCBI Taxonomy" id="321763"/>
    <lineage>
        <taxon>Bacteria</taxon>
        <taxon>Bacillati</taxon>
        <taxon>Bacillota</taxon>
        <taxon>Clostridia</taxon>
        <taxon>Halanaerobiales</taxon>
        <taxon>Halarsenatibacteraceae</taxon>
        <taxon>Halarsenatibacter</taxon>
    </lineage>
</organism>
<feature type="transmembrane region" description="Helical" evidence="1">
    <location>
        <begin position="28"/>
        <end position="47"/>
    </location>
</feature>
<proteinExistence type="predicted"/>
<dbReference type="Proteomes" id="UP000199476">
    <property type="component" value="Unassembled WGS sequence"/>
</dbReference>
<evidence type="ECO:0008006" key="4">
    <source>
        <dbReference type="Google" id="ProtNLM"/>
    </source>
</evidence>